<keyword evidence="1" id="KW-1133">Transmembrane helix</keyword>
<proteinExistence type="predicted"/>
<keyword evidence="3" id="KW-1185">Reference proteome</keyword>
<gene>
    <name evidence="2" type="ORF">ACFSJC_09250</name>
</gene>
<name>A0ABW4Y7V9_9GAMM</name>
<evidence type="ECO:0000256" key="1">
    <source>
        <dbReference type="SAM" id="Phobius"/>
    </source>
</evidence>
<sequence>MQDANFKQENHKKFFRVSLYWMLAALGAACIVIGVILKSEGWAALFTALGGGLIGASIPIIVSFSFGDEATDLLDLLTRGNNITSDAESTKEWQGEWHLYHTSLEDSKRRWLYQKYNLIANESTGTLRGKISITRDDGTKTEYYTDVGIRSDRLIFIERPGRGTEPHVVTVIIGGASEHQKIRCGISCHQTWDSVQAISPCLLSDRPIKNHQGEQILPQDTSSFFSQDDGKLLDEKWINGIHNQNIAILVPPFPAK</sequence>
<dbReference type="EMBL" id="JBHUHX010000018">
    <property type="protein sequence ID" value="MFD2112023.1"/>
    <property type="molecule type" value="Genomic_DNA"/>
</dbReference>
<feature type="transmembrane region" description="Helical" evidence="1">
    <location>
        <begin position="20"/>
        <end position="37"/>
    </location>
</feature>
<dbReference type="RefSeq" id="WP_386025953.1">
    <property type="nucleotide sequence ID" value="NZ_JBHUHX010000018.1"/>
</dbReference>
<keyword evidence="1" id="KW-0812">Transmembrane</keyword>
<comment type="caution">
    <text evidence="2">The sequence shown here is derived from an EMBL/GenBank/DDBJ whole genome shotgun (WGS) entry which is preliminary data.</text>
</comment>
<keyword evidence="1" id="KW-0472">Membrane</keyword>
<protein>
    <submittedName>
        <fullName evidence="2">Uncharacterized protein</fullName>
    </submittedName>
</protein>
<evidence type="ECO:0000313" key="2">
    <source>
        <dbReference type="EMBL" id="MFD2112023.1"/>
    </source>
</evidence>
<dbReference type="PROSITE" id="PS51257">
    <property type="entry name" value="PROKAR_LIPOPROTEIN"/>
    <property type="match status" value="1"/>
</dbReference>
<dbReference type="Proteomes" id="UP001597337">
    <property type="component" value="Unassembled WGS sequence"/>
</dbReference>
<feature type="transmembrane region" description="Helical" evidence="1">
    <location>
        <begin position="43"/>
        <end position="66"/>
    </location>
</feature>
<organism evidence="2 3">
    <name type="scientific">Thiorhodococcus fuscus</name>
    <dbReference type="NCBI Taxonomy" id="527200"/>
    <lineage>
        <taxon>Bacteria</taxon>
        <taxon>Pseudomonadati</taxon>
        <taxon>Pseudomonadota</taxon>
        <taxon>Gammaproteobacteria</taxon>
        <taxon>Chromatiales</taxon>
        <taxon>Chromatiaceae</taxon>
        <taxon>Thiorhodococcus</taxon>
    </lineage>
</organism>
<evidence type="ECO:0000313" key="3">
    <source>
        <dbReference type="Proteomes" id="UP001597337"/>
    </source>
</evidence>
<reference evidence="3" key="1">
    <citation type="journal article" date="2019" name="Int. J. Syst. Evol. Microbiol.">
        <title>The Global Catalogue of Microorganisms (GCM) 10K type strain sequencing project: providing services to taxonomists for standard genome sequencing and annotation.</title>
        <authorList>
            <consortium name="The Broad Institute Genomics Platform"/>
            <consortium name="The Broad Institute Genome Sequencing Center for Infectious Disease"/>
            <person name="Wu L."/>
            <person name="Ma J."/>
        </authorList>
    </citation>
    <scope>NUCLEOTIDE SEQUENCE [LARGE SCALE GENOMIC DNA]</scope>
    <source>
        <strain evidence="3">KACC 12597</strain>
    </source>
</reference>
<accession>A0ABW4Y7V9</accession>